<sequence>MSEVATSPRTLSTANRASFEQSTVSDVIRLAEARTGGYRNRARFLYETDSVGCVLDAILTQDNCKCLFIKGINNDQLIGAVSLSDIITYILDD</sequence>
<evidence type="ECO:0000313" key="1">
    <source>
        <dbReference type="EMBL" id="VDK41421.1"/>
    </source>
</evidence>
<organism evidence="3">
    <name type="scientific">Anisakis simplex</name>
    <name type="common">Herring worm</name>
    <dbReference type="NCBI Taxonomy" id="6269"/>
    <lineage>
        <taxon>Eukaryota</taxon>
        <taxon>Metazoa</taxon>
        <taxon>Ecdysozoa</taxon>
        <taxon>Nematoda</taxon>
        <taxon>Chromadorea</taxon>
        <taxon>Rhabditida</taxon>
        <taxon>Spirurina</taxon>
        <taxon>Ascaridomorpha</taxon>
        <taxon>Ascaridoidea</taxon>
        <taxon>Anisakidae</taxon>
        <taxon>Anisakis</taxon>
        <taxon>Anisakis simplex complex</taxon>
    </lineage>
</organism>
<evidence type="ECO:0000313" key="3">
    <source>
        <dbReference type="WBParaSite" id="ASIM_0000996901-mRNA-1"/>
    </source>
</evidence>
<evidence type="ECO:0000313" key="2">
    <source>
        <dbReference type="Proteomes" id="UP000267096"/>
    </source>
</evidence>
<reference evidence="3" key="1">
    <citation type="submission" date="2017-02" db="UniProtKB">
        <authorList>
            <consortium name="WormBaseParasite"/>
        </authorList>
    </citation>
    <scope>IDENTIFICATION</scope>
</reference>
<accession>A0A0M3JQL8</accession>
<dbReference type="WBParaSite" id="ASIM_0000996901-mRNA-1">
    <property type="protein sequence ID" value="ASIM_0000996901-mRNA-1"/>
    <property type="gene ID" value="ASIM_0000996901"/>
</dbReference>
<proteinExistence type="predicted"/>
<keyword evidence="2" id="KW-1185">Reference proteome</keyword>
<name>A0A0M3JQL8_ANISI</name>
<gene>
    <name evidence="1" type="ORF">ASIM_LOCUS9705</name>
</gene>
<dbReference type="AlphaFoldDB" id="A0A0M3JQL8"/>
<dbReference type="Proteomes" id="UP000267096">
    <property type="component" value="Unassembled WGS sequence"/>
</dbReference>
<reference evidence="1 2" key="2">
    <citation type="submission" date="2018-11" db="EMBL/GenBank/DDBJ databases">
        <authorList>
            <consortium name="Pathogen Informatics"/>
        </authorList>
    </citation>
    <scope>NUCLEOTIDE SEQUENCE [LARGE SCALE GENOMIC DNA]</scope>
</reference>
<protein>
    <submittedName>
        <fullName evidence="3">CBS domain-containing protein</fullName>
    </submittedName>
</protein>
<dbReference type="EMBL" id="UYRR01030679">
    <property type="protein sequence ID" value="VDK41421.1"/>
    <property type="molecule type" value="Genomic_DNA"/>
</dbReference>